<dbReference type="Gene3D" id="1.10.275.10">
    <property type="entry name" value="Fumarase/aspartase (N-terminal domain)"/>
    <property type="match status" value="1"/>
</dbReference>
<dbReference type="InterPro" id="IPR008948">
    <property type="entry name" value="L-Aspartase-like"/>
</dbReference>
<protein>
    <submittedName>
        <fullName evidence="1">Histidine ammonia-lyase</fullName>
    </submittedName>
</protein>
<gene>
    <name evidence="1" type="ORF">UR52_C0002G0092</name>
</gene>
<name>A0A0G0ASJ3_9BACT</name>
<dbReference type="Proteomes" id="UP000034176">
    <property type="component" value="Unassembled WGS sequence"/>
</dbReference>
<organism evidence="1 2">
    <name type="scientific">Candidatus Gottesmanbacteria bacterium GW2011_GWA1_34_13</name>
    <dbReference type="NCBI Taxonomy" id="1618434"/>
    <lineage>
        <taxon>Bacteria</taxon>
        <taxon>Candidatus Gottesmaniibacteriota</taxon>
    </lineage>
</organism>
<keyword evidence="1" id="KW-0456">Lyase</keyword>
<comment type="caution">
    <text evidence="1">The sequence shown here is derived from an EMBL/GenBank/DDBJ whole genome shotgun (WGS) entry which is preliminary data.</text>
</comment>
<dbReference type="InterPro" id="IPR024083">
    <property type="entry name" value="Fumarase/histidase_N"/>
</dbReference>
<dbReference type="Pfam" id="PF00221">
    <property type="entry name" value="Lyase_aromatic"/>
    <property type="match status" value="1"/>
</dbReference>
<proteinExistence type="predicted"/>
<dbReference type="PANTHER" id="PTHR10362">
    <property type="entry name" value="HISTIDINE AMMONIA-LYASE"/>
    <property type="match status" value="1"/>
</dbReference>
<dbReference type="SUPFAM" id="SSF48557">
    <property type="entry name" value="L-aspartase-like"/>
    <property type="match status" value="1"/>
</dbReference>
<dbReference type="GO" id="GO:0016841">
    <property type="term" value="F:ammonia-lyase activity"/>
    <property type="evidence" value="ECO:0007669"/>
    <property type="project" value="UniProtKB-ARBA"/>
</dbReference>
<dbReference type="EMBL" id="LBPN01000002">
    <property type="protein sequence ID" value="KKP59864.1"/>
    <property type="molecule type" value="Genomic_DNA"/>
</dbReference>
<dbReference type="STRING" id="1618434.UR52_C0002G0092"/>
<evidence type="ECO:0000313" key="2">
    <source>
        <dbReference type="Proteomes" id="UP000034176"/>
    </source>
</evidence>
<reference evidence="1 2" key="1">
    <citation type="journal article" date="2015" name="Nature">
        <title>rRNA introns, odd ribosomes, and small enigmatic genomes across a large radiation of phyla.</title>
        <authorList>
            <person name="Brown C.T."/>
            <person name="Hug L.A."/>
            <person name="Thomas B.C."/>
            <person name="Sharon I."/>
            <person name="Castelle C.J."/>
            <person name="Singh A."/>
            <person name="Wilkins M.J."/>
            <person name="Williams K.H."/>
            <person name="Banfield J.F."/>
        </authorList>
    </citation>
    <scope>NUCLEOTIDE SEQUENCE [LARGE SCALE GENOMIC DNA]</scope>
</reference>
<dbReference type="InterPro" id="IPR001106">
    <property type="entry name" value="Aromatic_Lyase"/>
</dbReference>
<evidence type="ECO:0000313" key="1">
    <source>
        <dbReference type="EMBL" id="KKP59864.1"/>
    </source>
</evidence>
<dbReference type="Gene3D" id="1.20.200.10">
    <property type="entry name" value="Fumarase/aspartase (Central domain)"/>
    <property type="match status" value="1"/>
</dbReference>
<dbReference type="AlphaFoldDB" id="A0A0G0ASJ3"/>
<sequence length="559" mass="62483">MKNVDYLQKSLVEINRNLSMKKPNVILTGKDLTIQDILSVAIRKTKVLFTDDPRILNKMNASYGQMIEQIEKGIPIYGCNTGYGARASQILNKGTLEKRLEISKLISESIVHTDIGVGPVLSKEIVRAAILIRINMLVNGVSAVRIQDLDIFRKTLNKNITPVVNVYGGLGASGDLPQNSRVLSAMRQLSGVKVYFEDDKIGEAKQILTRNGIPRLLLEPKAGLGLVNGDNFSTAAATLIVNELIEFILISDVLGALVVEVLRGSNRSFHPFLSAIRPHPCQLELSNLYLYLLKGSKLAYQELKGHSIRPNGIKIQDAYSLRCIIQSEGLNRELIKWALQTITINANSVSDNPLWVSPEFVTEGEKPWQWVSGGNFFAGHMGEVIDTMRKIITRLIKRNDRHLHRMVCPHENNGLTANLSDKQALSMCAFKGIQLQSGMFDVYSMLLAMPVTTMFGIHEEANQDITPHAMTSAILAWENLKLLKYSLAMNLLAVMQAVDLRGGPELLSPRTRPLYHFIRLKSKYVTRERPLNNDIEVLAKTIENGEMIKILREKVLQDL</sequence>
<accession>A0A0G0ASJ3</accession>